<proteinExistence type="inferred from homology"/>
<comment type="caution">
    <text evidence="2">The sequence shown here is derived from an EMBL/GenBank/DDBJ whole genome shotgun (WGS) entry which is preliminary data.</text>
</comment>
<gene>
    <name evidence="2" type="ORF">HRG_06316</name>
</gene>
<evidence type="ECO:0000313" key="3">
    <source>
        <dbReference type="Proteomes" id="UP000824596"/>
    </source>
</evidence>
<dbReference type="GeneID" id="68355445"/>
<dbReference type="NCBIfam" id="NF041278">
    <property type="entry name" value="CmcJ_NvfI_EfuI"/>
    <property type="match status" value="1"/>
</dbReference>
<dbReference type="OrthoDB" id="412788at2759"/>
<dbReference type="PANTHER" id="PTHR34598">
    <property type="entry name" value="BLL6449 PROTEIN"/>
    <property type="match status" value="1"/>
</dbReference>
<comment type="similarity">
    <text evidence="1">Belongs to the asaB hydroxylase/desaturase family.</text>
</comment>
<dbReference type="InterPro" id="IPR044053">
    <property type="entry name" value="AsaB-like"/>
</dbReference>
<sequence length="181" mass="21016">MRRWFEAERIICYDIRRRLNTPMAAEQKTSNDFALPTPAVTAIHIDQTREGGFHRIKRHLTEDEQKTYLSGGYRARIMNVWRPLFRKISDAPLVFCDARTLVEDDLVPADRVSPEYVGEVYYVRPSARQRWYWLSDMSPDEIAIFPWKAIIKEPAPKQASAAEDVEIRLAGERDKQNGYGG</sequence>
<dbReference type="GO" id="GO:0016491">
    <property type="term" value="F:oxidoreductase activity"/>
    <property type="evidence" value="ECO:0007669"/>
    <property type="project" value="InterPro"/>
</dbReference>
<organism evidence="2 3">
    <name type="scientific">Hirsutella rhossiliensis</name>
    <dbReference type="NCBI Taxonomy" id="111463"/>
    <lineage>
        <taxon>Eukaryota</taxon>
        <taxon>Fungi</taxon>
        <taxon>Dikarya</taxon>
        <taxon>Ascomycota</taxon>
        <taxon>Pezizomycotina</taxon>
        <taxon>Sordariomycetes</taxon>
        <taxon>Hypocreomycetidae</taxon>
        <taxon>Hypocreales</taxon>
        <taxon>Ophiocordycipitaceae</taxon>
        <taxon>Hirsutella</taxon>
    </lineage>
</organism>
<name>A0A9P8MW06_9HYPO</name>
<keyword evidence="3" id="KW-1185">Reference proteome</keyword>
<reference evidence="2" key="1">
    <citation type="submission" date="2021-09" db="EMBL/GenBank/DDBJ databases">
        <title>A high-quality genome of the endoparasitic fungus Hirsutella rhossiliensis with a comparison of Hirsutella genomes reveals transposable elements contributing to genome size variation.</title>
        <authorList>
            <person name="Lin R."/>
            <person name="Jiao Y."/>
            <person name="Sun X."/>
            <person name="Ling J."/>
            <person name="Xie B."/>
            <person name="Cheng X."/>
        </authorList>
    </citation>
    <scope>NUCLEOTIDE SEQUENCE</scope>
    <source>
        <strain evidence="2">HR02</strain>
    </source>
</reference>
<accession>A0A9P8MW06</accession>
<protein>
    <submittedName>
        <fullName evidence="2">Uncharacterized protein</fullName>
    </submittedName>
</protein>
<dbReference type="Proteomes" id="UP000824596">
    <property type="component" value="Unassembled WGS sequence"/>
</dbReference>
<dbReference type="EMBL" id="JAIZPD010000006">
    <property type="protein sequence ID" value="KAH0962214.1"/>
    <property type="molecule type" value="Genomic_DNA"/>
</dbReference>
<dbReference type="PANTHER" id="PTHR34598:SF3">
    <property type="entry name" value="OXIDOREDUCTASE AN1597"/>
    <property type="match status" value="1"/>
</dbReference>
<evidence type="ECO:0000313" key="2">
    <source>
        <dbReference type="EMBL" id="KAH0962214.1"/>
    </source>
</evidence>
<evidence type="ECO:0000256" key="1">
    <source>
        <dbReference type="ARBA" id="ARBA00023604"/>
    </source>
</evidence>
<dbReference type="AlphaFoldDB" id="A0A9P8MW06"/>
<dbReference type="RefSeq" id="XP_044719727.1">
    <property type="nucleotide sequence ID" value="XM_044864787.1"/>
</dbReference>